<dbReference type="GeneID" id="10042001"/>
<comment type="subcellular location">
    <subcellularLocation>
        <location evidence="5">Cell membrane</location>
        <topology evidence="5">Multi-pass membrane protein</topology>
    </subcellularLocation>
    <subcellularLocation>
        <location evidence="1">Membrane</location>
        <topology evidence="1">Multi-pass membrane protein</topology>
    </subcellularLocation>
</comment>
<dbReference type="PANTHER" id="PTHR43839:SF1">
    <property type="entry name" value="OPPC IN A BINDING PROTEIN-DEPENDENT TRANSPORT SYSTEM"/>
    <property type="match status" value="1"/>
</dbReference>
<feature type="transmembrane region" description="Helical" evidence="5">
    <location>
        <begin position="315"/>
        <end position="332"/>
    </location>
</feature>
<comment type="similarity">
    <text evidence="5">Belongs to the binding-protein-dependent transport system permease family.</text>
</comment>
<dbReference type="PANTHER" id="PTHR43839">
    <property type="entry name" value="OPPC IN A BINDING PROTEIN-DEPENDENT TRANSPORT SYSTEM"/>
    <property type="match status" value="1"/>
</dbReference>
<dbReference type="Pfam" id="PF12911">
    <property type="entry name" value="OppC_N"/>
    <property type="match status" value="1"/>
</dbReference>
<name>A0A0S1XDC2_THEBA</name>
<sequence>MRWVDVKESIKDFWFEFRRQKGGLLGLFLLALLVFTAIAAPYITEPDIPKKWTTYWEGNPTNVPPVWYNYFTAKKLAAHEVLTYNDLKVTAEGQDLGGGIKYYAFEFDYNNRYDLPPKDLIIKNIGVQLADLNTPAQIVITVYRPDGKKIELLSADLVEGSIYQIAKMGAVRNNVFNWASQFEDPKNLQGRVETIKSTMDVMEVIFAKAEPGILINPQPLHGDYKFQVEIFTFNKGDKVDLKPIQIILTGRTYGLMGTDYKGRDLWAGLVWGTRVSLVVGVSVAVLSVLIGIAYGVTSAYLGGWKDEFMQRVNEFVASIPTLPILILLGAAFKGHVTLWTIVFLLVMFGWTGIAKVARSMALQIKEQTYVEAAKALGAGTGRIIFKHIMPQIMPYAFAVMALSVPGAVLTEASLSFLGLGDPTAVTWGQILYDAQTNSATINGYWWWVIPPGLAISLVALTFVLIGVALDRVLNPRLRRL</sequence>
<evidence type="ECO:0000256" key="2">
    <source>
        <dbReference type="ARBA" id="ARBA00022692"/>
    </source>
</evidence>
<evidence type="ECO:0000313" key="7">
    <source>
        <dbReference type="EMBL" id="ALM75786.1"/>
    </source>
</evidence>
<dbReference type="InterPro" id="IPR000515">
    <property type="entry name" value="MetI-like"/>
</dbReference>
<feature type="domain" description="ABC transmembrane type-1" evidence="6">
    <location>
        <begin position="273"/>
        <end position="466"/>
    </location>
</feature>
<dbReference type="EMBL" id="CP013050">
    <property type="protein sequence ID" value="ALM75786.1"/>
    <property type="molecule type" value="Genomic_DNA"/>
</dbReference>
<dbReference type="GeneID" id="26137116"/>
<dbReference type="GO" id="GO:0005886">
    <property type="term" value="C:plasma membrane"/>
    <property type="evidence" value="ECO:0007669"/>
    <property type="project" value="UniProtKB-SubCell"/>
</dbReference>
<reference evidence="7 8" key="1">
    <citation type="journal article" date="2016" name="Genome Announc.">
        <title>Complete genome sequence of the hyperthermophilic and piezophilic archaeon Thermococcus barophilus Ch5, capable of growth at the expense of hydrogenogenesis from carbon monoxide and formate.</title>
        <authorList>
            <person name="Oger P."/>
            <person name="Sokolova T.G."/>
            <person name="Kozhevnikova D.A."/>
            <person name="Taranov E.A."/>
            <person name="Vannier P."/>
            <person name="Lee H.S."/>
            <person name="Kwon K.K."/>
            <person name="Kang S.G."/>
            <person name="Lee J.H."/>
            <person name="Bonch-Osmolovskaya E.A."/>
            <person name="Lebedinsky A.V."/>
        </authorList>
    </citation>
    <scope>NUCLEOTIDE SEQUENCE [LARGE SCALE GENOMIC DNA]</scope>
    <source>
        <strain evidence="8">Ch5</strain>
    </source>
</reference>
<keyword evidence="2 5" id="KW-0812">Transmembrane</keyword>
<feature type="transmembrane region" description="Helical" evidence="5">
    <location>
        <begin position="277"/>
        <end position="303"/>
    </location>
</feature>
<dbReference type="PROSITE" id="PS50928">
    <property type="entry name" value="ABC_TM1"/>
    <property type="match status" value="1"/>
</dbReference>
<evidence type="ECO:0000256" key="3">
    <source>
        <dbReference type="ARBA" id="ARBA00022989"/>
    </source>
</evidence>
<evidence type="ECO:0000256" key="5">
    <source>
        <dbReference type="RuleBase" id="RU363032"/>
    </source>
</evidence>
<dbReference type="STRING" id="55802.TBCH5v1_1878"/>
<dbReference type="CDD" id="cd06261">
    <property type="entry name" value="TM_PBP2"/>
    <property type="match status" value="1"/>
</dbReference>
<dbReference type="RefSeq" id="WP_013467958.1">
    <property type="nucleotide sequence ID" value="NZ_CP013050.1"/>
</dbReference>
<evidence type="ECO:0000313" key="8">
    <source>
        <dbReference type="Proteomes" id="UP000066042"/>
    </source>
</evidence>
<feature type="transmembrane region" description="Helical" evidence="5">
    <location>
        <begin position="392"/>
        <end position="410"/>
    </location>
</feature>
<protein>
    <submittedName>
        <fullName evidence="7">ABC-type dipeptide/oligopeptide transport system permease</fullName>
    </submittedName>
</protein>
<dbReference type="PATRIC" id="fig|55802.8.peg.1860"/>
<accession>A0A0S1XDC2</accession>
<organism evidence="7 8">
    <name type="scientific">Thermococcus barophilus</name>
    <dbReference type="NCBI Taxonomy" id="55802"/>
    <lineage>
        <taxon>Archaea</taxon>
        <taxon>Methanobacteriati</taxon>
        <taxon>Methanobacteriota</taxon>
        <taxon>Thermococci</taxon>
        <taxon>Thermococcales</taxon>
        <taxon>Thermococcaceae</taxon>
        <taxon>Thermococcus</taxon>
    </lineage>
</organism>
<dbReference type="Gene3D" id="1.10.3720.10">
    <property type="entry name" value="MetI-like"/>
    <property type="match status" value="1"/>
</dbReference>
<dbReference type="Pfam" id="PF00528">
    <property type="entry name" value="BPD_transp_1"/>
    <property type="match status" value="1"/>
</dbReference>
<dbReference type="GO" id="GO:0055085">
    <property type="term" value="P:transmembrane transport"/>
    <property type="evidence" value="ECO:0007669"/>
    <property type="project" value="InterPro"/>
</dbReference>
<evidence type="ECO:0000256" key="1">
    <source>
        <dbReference type="ARBA" id="ARBA00004141"/>
    </source>
</evidence>
<evidence type="ECO:0000256" key="4">
    <source>
        <dbReference type="ARBA" id="ARBA00023136"/>
    </source>
</evidence>
<gene>
    <name evidence="7" type="ORF">TBCH5v1_1878</name>
</gene>
<dbReference type="OMA" id="TWGQILH"/>
<feature type="transmembrane region" description="Helical" evidence="5">
    <location>
        <begin position="338"/>
        <end position="357"/>
    </location>
</feature>
<keyword evidence="5" id="KW-0813">Transport</keyword>
<dbReference type="InterPro" id="IPR025966">
    <property type="entry name" value="OppC_N"/>
</dbReference>
<feature type="transmembrane region" description="Helical" evidence="5">
    <location>
        <begin position="444"/>
        <end position="469"/>
    </location>
</feature>
<evidence type="ECO:0000259" key="6">
    <source>
        <dbReference type="PROSITE" id="PS50928"/>
    </source>
</evidence>
<keyword evidence="3 5" id="KW-1133">Transmembrane helix</keyword>
<proteinExistence type="inferred from homology"/>
<keyword evidence="4 5" id="KW-0472">Membrane</keyword>
<dbReference type="AlphaFoldDB" id="A0A0S1XDC2"/>
<dbReference type="InterPro" id="IPR035906">
    <property type="entry name" value="MetI-like_sf"/>
</dbReference>
<dbReference type="Proteomes" id="UP000066042">
    <property type="component" value="Chromosome"/>
</dbReference>
<dbReference type="SUPFAM" id="SSF161098">
    <property type="entry name" value="MetI-like"/>
    <property type="match status" value="1"/>
</dbReference>